<dbReference type="Proteomes" id="UP000198598">
    <property type="component" value="Unassembled WGS sequence"/>
</dbReference>
<keyword evidence="8" id="KW-1185">Reference proteome</keyword>
<dbReference type="Pfam" id="PF07980">
    <property type="entry name" value="SusD_RagB"/>
    <property type="match status" value="1"/>
</dbReference>
<evidence type="ECO:0000256" key="5">
    <source>
        <dbReference type="ARBA" id="ARBA00023237"/>
    </source>
</evidence>
<sequence length="94" mass="10283">MDPAWASLNEAQSAHDVFAIRLADVYLIAAETQMKVGNLRAADYVNVLRTRADKAGKAGAMQITSTQLTLVLYGINAPTNWLVSQSTGWRRCTN</sequence>
<evidence type="ECO:0000313" key="7">
    <source>
        <dbReference type="EMBL" id="SFC89215.1"/>
    </source>
</evidence>
<evidence type="ECO:0000256" key="3">
    <source>
        <dbReference type="ARBA" id="ARBA00022729"/>
    </source>
</evidence>
<dbReference type="GO" id="GO:0009279">
    <property type="term" value="C:cell outer membrane"/>
    <property type="evidence" value="ECO:0007669"/>
    <property type="project" value="UniProtKB-SubCell"/>
</dbReference>
<proteinExistence type="inferred from homology"/>
<accession>A0A1I1MVN2</accession>
<evidence type="ECO:0000259" key="6">
    <source>
        <dbReference type="Pfam" id="PF07980"/>
    </source>
</evidence>
<dbReference type="AlphaFoldDB" id="A0A1I1MVN2"/>
<name>A0A1I1MVN2_9BACT</name>
<dbReference type="RefSeq" id="WP_245776573.1">
    <property type="nucleotide sequence ID" value="NZ_FOLQ01000002.1"/>
</dbReference>
<keyword evidence="3" id="KW-0732">Signal</keyword>
<gene>
    <name evidence="7" type="ORF">SAMN05216167_102723</name>
</gene>
<evidence type="ECO:0000256" key="2">
    <source>
        <dbReference type="ARBA" id="ARBA00006275"/>
    </source>
</evidence>
<reference evidence="7 8" key="1">
    <citation type="submission" date="2016-10" db="EMBL/GenBank/DDBJ databases">
        <authorList>
            <person name="de Groot N.N."/>
        </authorList>
    </citation>
    <scope>NUCLEOTIDE SEQUENCE [LARGE SCALE GENOMIC DNA]</scope>
    <source>
        <strain evidence="7 8">DSM 26130</strain>
    </source>
</reference>
<evidence type="ECO:0000256" key="1">
    <source>
        <dbReference type="ARBA" id="ARBA00004442"/>
    </source>
</evidence>
<protein>
    <submittedName>
        <fullName evidence="7">SusD family protein</fullName>
    </submittedName>
</protein>
<keyword evidence="5" id="KW-0998">Cell outer membrane</keyword>
<comment type="subcellular location">
    <subcellularLocation>
        <location evidence="1">Cell outer membrane</location>
    </subcellularLocation>
</comment>
<keyword evidence="4" id="KW-0472">Membrane</keyword>
<organism evidence="7 8">
    <name type="scientific">Spirosoma endophyticum</name>
    <dbReference type="NCBI Taxonomy" id="662367"/>
    <lineage>
        <taxon>Bacteria</taxon>
        <taxon>Pseudomonadati</taxon>
        <taxon>Bacteroidota</taxon>
        <taxon>Cytophagia</taxon>
        <taxon>Cytophagales</taxon>
        <taxon>Cytophagaceae</taxon>
        <taxon>Spirosoma</taxon>
    </lineage>
</organism>
<comment type="similarity">
    <text evidence="2">Belongs to the SusD family.</text>
</comment>
<dbReference type="SUPFAM" id="SSF48452">
    <property type="entry name" value="TPR-like"/>
    <property type="match status" value="1"/>
</dbReference>
<dbReference type="EMBL" id="FOLQ01000002">
    <property type="protein sequence ID" value="SFC89215.1"/>
    <property type="molecule type" value="Genomic_DNA"/>
</dbReference>
<dbReference type="InterPro" id="IPR011990">
    <property type="entry name" value="TPR-like_helical_dom_sf"/>
</dbReference>
<dbReference type="InterPro" id="IPR012944">
    <property type="entry name" value="SusD_RagB_dom"/>
</dbReference>
<evidence type="ECO:0000256" key="4">
    <source>
        <dbReference type="ARBA" id="ARBA00023136"/>
    </source>
</evidence>
<feature type="domain" description="RagB/SusD" evidence="6">
    <location>
        <begin position="5"/>
        <end position="62"/>
    </location>
</feature>
<dbReference type="STRING" id="662367.SAMN05216167_102723"/>
<dbReference type="Gene3D" id="1.25.40.900">
    <property type="match status" value="1"/>
</dbReference>
<evidence type="ECO:0000313" key="8">
    <source>
        <dbReference type="Proteomes" id="UP000198598"/>
    </source>
</evidence>